<dbReference type="Proteomes" id="UP000472277">
    <property type="component" value="Chromosome 24"/>
</dbReference>
<dbReference type="PANTHER" id="PTHR13302">
    <property type="entry name" value="CONSERVED OLIGOMERIC GOLGI COMPLEX COMPONENT 3"/>
    <property type="match status" value="1"/>
</dbReference>
<sequence>MMAYTDQSLLDLTDEERREKLSQWDRRTDKQTDSVHDIRAAAETLSIPPIPALCRSTILSLTSLESSLVLFSLKQSELVALTENIQQKLSYFNELENINTKLNPPTLSVNSEGSIPKLLKLDECIEYVSSHVMYLAKFQQCLSKNLTSQLTKRVGRSPRTLFYYRF</sequence>
<reference evidence="2" key="2">
    <citation type="submission" date="2025-09" db="UniProtKB">
        <authorList>
            <consortium name="Ensembl"/>
        </authorList>
    </citation>
    <scope>IDENTIFICATION</scope>
</reference>
<dbReference type="GO" id="GO:0006891">
    <property type="term" value="P:intra-Golgi vesicle-mediated transport"/>
    <property type="evidence" value="ECO:0007669"/>
    <property type="project" value="TreeGrafter"/>
</dbReference>
<dbReference type="GeneTree" id="ENSGT00390000015682"/>
<dbReference type="InterPro" id="IPR007265">
    <property type="entry name" value="COG_su3"/>
</dbReference>
<accession>A0A673YFC1</accession>
<evidence type="ECO:0000313" key="3">
    <source>
        <dbReference type="Proteomes" id="UP000472277"/>
    </source>
</evidence>
<dbReference type="GO" id="GO:0007030">
    <property type="term" value="P:Golgi organization"/>
    <property type="evidence" value="ECO:0007669"/>
    <property type="project" value="TreeGrafter"/>
</dbReference>
<dbReference type="PANTHER" id="PTHR13302:SF8">
    <property type="entry name" value="CONSERVED OLIGOMERIC GOLGI COMPLEX SUBUNIT 3"/>
    <property type="match status" value="1"/>
</dbReference>
<keyword evidence="3" id="KW-1185">Reference proteome</keyword>
<protein>
    <submittedName>
        <fullName evidence="2">Component of oligomeric golgi complex 3</fullName>
    </submittedName>
</protein>
<gene>
    <name evidence="2" type="primary">COG3</name>
</gene>
<dbReference type="GO" id="GO:0006886">
    <property type="term" value="P:intracellular protein transport"/>
    <property type="evidence" value="ECO:0007669"/>
    <property type="project" value="InterPro"/>
</dbReference>
<feature type="domain" description="Conserved oligomeric Golgi complex subunit 3 N-terminal" evidence="1">
    <location>
        <begin position="73"/>
        <end position="147"/>
    </location>
</feature>
<dbReference type="InterPro" id="IPR048320">
    <property type="entry name" value="COG3_N"/>
</dbReference>
<evidence type="ECO:0000259" key="1">
    <source>
        <dbReference type="Pfam" id="PF04136"/>
    </source>
</evidence>
<dbReference type="GO" id="GO:0016020">
    <property type="term" value="C:membrane"/>
    <property type="evidence" value="ECO:0007669"/>
    <property type="project" value="InterPro"/>
</dbReference>
<dbReference type="Pfam" id="PF04136">
    <property type="entry name" value="COG3_N"/>
    <property type="match status" value="1"/>
</dbReference>
<reference evidence="2" key="1">
    <citation type="submission" date="2025-08" db="UniProtKB">
        <authorList>
            <consortium name="Ensembl"/>
        </authorList>
    </citation>
    <scope>IDENTIFICATION</scope>
</reference>
<dbReference type="GO" id="GO:0017119">
    <property type="term" value="C:Golgi transport complex"/>
    <property type="evidence" value="ECO:0007669"/>
    <property type="project" value="TreeGrafter"/>
</dbReference>
<name>A0A673YFC1_SALTR</name>
<organism evidence="2 3">
    <name type="scientific">Salmo trutta</name>
    <name type="common">Brown trout</name>
    <dbReference type="NCBI Taxonomy" id="8032"/>
    <lineage>
        <taxon>Eukaryota</taxon>
        <taxon>Metazoa</taxon>
        <taxon>Chordata</taxon>
        <taxon>Craniata</taxon>
        <taxon>Vertebrata</taxon>
        <taxon>Euteleostomi</taxon>
        <taxon>Actinopterygii</taxon>
        <taxon>Neopterygii</taxon>
        <taxon>Teleostei</taxon>
        <taxon>Protacanthopterygii</taxon>
        <taxon>Salmoniformes</taxon>
        <taxon>Salmonidae</taxon>
        <taxon>Salmoninae</taxon>
        <taxon>Salmo</taxon>
    </lineage>
</organism>
<dbReference type="GO" id="GO:0005801">
    <property type="term" value="C:cis-Golgi network"/>
    <property type="evidence" value="ECO:0007669"/>
    <property type="project" value="InterPro"/>
</dbReference>
<proteinExistence type="predicted"/>
<evidence type="ECO:0000313" key="2">
    <source>
        <dbReference type="Ensembl" id="ENSSTUP00000033075.1"/>
    </source>
</evidence>
<dbReference type="AlphaFoldDB" id="A0A673YFC1"/>
<dbReference type="Ensembl" id="ENSSTUT00000034557.1">
    <property type="protein sequence ID" value="ENSSTUP00000033075.1"/>
    <property type="gene ID" value="ENSSTUG00000014057.1"/>
</dbReference>